<keyword evidence="5" id="KW-1185">Reference proteome</keyword>
<accession>A0A1W6ZE74</accession>
<evidence type="ECO:0000259" key="3">
    <source>
        <dbReference type="PROSITE" id="PS50206"/>
    </source>
</evidence>
<feature type="domain" description="Rhodanese" evidence="3">
    <location>
        <begin position="21"/>
        <end position="140"/>
    </location>
</feature>
<dbReference type="InterPro" id="IPR001763">
    <property type="entry name" value="Rhodanese-like_dom"/>
</dbReference>
<evidence type="ECO:0000256" key="2">
    <source>
        <dbReference type="ARBA" id="ARBA00022737"/>
    </source>
</evidence>
<dbReference type="Proteomes" id="UP000194161">
    <property type="component" value="Chromosome"/>
</dbReference>
<dbReference type="AlphaFoldDB" id="A0A1W6ZE74"/>
<dbReference type="CDD" id="cd01448">
    <property type="entry name" value="TST_Repeat_1"/>
    <property type="match status" value="1"/>
</dbReference>
<dbReference type="PANTHER" id="PTHR11364:SF27">
    <property type="entry name" value="SULFURTRANSFERASE"/>
    <property type="match status" value="1"/>
</dbReference>
<dbReference type="PROSITE" id="PS00380">
    <property type="entry name" value="RHODANESE_1"/>
    <property type="match status" value="1"/>
</dbReference>
<dbReference type="CDD" id="cd01449">
    <property type="entry name" value="TST_Repeat_2"/>
    <property type="match status" value="1"/>
</dbReference>
<evidence type="ECO:0000313" key="4">
    <source>
        <dbReference type="EMBL" id="ARP95629.1"/>
    </source>
</evidence>
<keyword evidence="1 4" id="KW-0808">Transferase</keyword>
<dbReference type="PROSITE" id="PS50206">
    <property type="entry name" value="RHODANESE_3"/>
    <property type="match status" value="2"/>
</dbReference>
<dbReference type="GO" id="GO:0004792">
    <property type="term" value="F:thiosulfate-cyanide sulfurtransferase activity"/>
    <property type="evidence" value="ECO:0007669"/>
    <property type="project" value="InterPro"/>
</dbReference>
<name>A0A1W6ZE74_9BORD</name>
<evidence type="ECO:0000313" key="5">
    <source>
        <dbReference type="Proteomes" id="UP000194161"/>
    </source>
</evidence>
<gene>
    <name evidence="4" type="ORF">CAL15_15275</name>
</gene>
<dbReference type="Gene3D" id="3.40.250.10">
    <property type="entry name" value="Rhodanese-like domain"/>
    <property type="match status" value="2"/>
</dbReference>
<dbReference type="KEGG" id="bgm:CAL15_15275"/>
<dbReference type="SMART" id="SM00450">
    <property type="entry name" value="RHOD"/>
    <property type="match status" value="2"/>
</dbReference>
<dbReference type="STRING" id="463040.CAL15_15275"/>
<dbReference type="RefSeq" id="WP_086079391.1">
    <property type="nucleotide sequence ID" value="NZ_CP021111.1"/>
</dbReference>
<keyword evidence="2" id="KW-0677">Repeat</keyword>
<dbReference type="EMBL" id="CP021111">
    <property type="protein sequence ID" value="ARP95629.1"/>
    <property type="molecule type" value="Genomic_DNA"/>
</dbReference>
<dbReference type="SUPFAM" id="SSF52821">
    <property type="entry name" value="Rhodanese/Cell cycle control phosphatase"/>
    <property type="match status" value="2"/>
</dbReference>
<proteinExistence type="predicted"/>
<dbReference type="Pfam" id="PF00581">
    <property type="entry name" value="Rhodanese"/>
    <property type="match status" value="2"/>
</dbReference>
<feature type="domain" description="Rhodanese" evidence="3">
    <location>
        <begin position="172"/>
        <end position="285"/>
    </location>
</feature>
<dbReference type="InterPro" id="IPR036873">
    <property type="entry name" value="Rhodanese-like_dom_sf"/>
</dbReference>
<protein>
    <submittedName>
        <fullName evidence="4">Sulfurtransferase</fullName>
    </submittedName>
</protein>
<sequence>MTMTLIPVSELSARVAGGDAETGALRIFDVRHDLTDHAAGRRAFEQGHVPGARYLDHEAELAAPKTGRNGRHPLPDRDRFAGLMAAHGVQPDTVVVAYDASGGMFAAHLWWMLRWLGHDNVAVLDGGWQAWNAAGLPVQAGPAAPLAPLPGVSAGQPRAGSVDAAAVLANIERPEFVVLDARAANRYRGEVEPMDPVAGHIPGALNRPNGENLEADGRFKAPARLRAEFESLLGGRDPSAVVHQCGSGITACHNLLAMEVAGLGGSRLYPGSWSEWVSDPARPVAKG</sequence>
<dbReference type="InterPro" id="IPR045078">
    <property type="entry name" value="TST/MPST-like"/>
</dbReference>
<evidence type="ECO:0000256" key="1">
    <source>
        <dbReference type="ARBA" id="ARBA00022679"/>
    </source>
</evidence>
<dbReference type="PANTHER" id="PTHR11364">
    <property type="entry name" value="THIOSULFATE SULFERTANSFERASE"/>
    <property type="match status" value="1"/>
</dbReference>
<dbReference type="InterPro" id="IPR001307">
    <property type="entry name" value="Thiosulphate_STrfase_CS"/>
</dbReference>
<dbReference type="OrthoDB" id="9781034at2"/>
<organism evidence="4 5">
    <name type="scientific">Bordetella genomosp. 13</name>
    <dbReference type="NCBI Taxonomy" id="463040"/>
    <lineage>
        <taxon>Bacteria</taxon>
        <taxon>Pseudomonadati</taxon>
        <taxon>Pseudomonadota</taxon>
        <taxon>Betaproteobacteria</taxon>
        <taxon>Burkholderiales</taxon>
        <taxon>Alcaligenaceae</taxon>
        <taxon>Bordetella</taxon>
    </lineage>
</organism>
<reference evidence="4 5" key="1">
    <citation type="submission" date="2017-05" db="EMBL/GenBank/DDBJ databases">
        <title>Complete and WGS of Bordetella genogroups.</title>
        <authorList>
            <person name="Spilker T."/>
            <person name="LiPuma J."/>
        </authorList>
    </citation>
    <scope>NUCLEOTIDE SEQUENCE [LARGE SCALE GENOMIC DNA]</scope>
    <source>
        <strain evidence="4 5">AU7206</strain>
    </source>
</reference>